<dbReference type="HOGENOM" id="CLU_1732467_0_0_1"/>
<protein>
    <submittedName>
        <fullName evidence="1">Uncharacterized protein</fullName>
    </submittedName>
</protein>
<dbReference type="OrthoDB" id="10370378at2759"/>
<keyword evidence="2" id="KW-1185">Reference proteome</keyword>
<accession>A0A015JNI8</accession>
<dbReference type="AlphaFoldDB" id="A0A015JNI8"/>
<dbReference type="Proteomes" id="UP000022910">
    <property type="component" value="Unassembled WGS sequence"/>
</dbReference>
<name>A0A015JNI8_RHIIW</name>
<dbReference type="EMBL" id="JEMT01017182">
    <property type="protein sequence ID" value="EXX68750.1"/>
    <property type="molecule type" value="Genomic_DNA"/>
</dbReference>
<comment type="caution">
    <text evidence="1">The sequence shown here is derived from an EMBL/GenBank/DDBJ whole genome shotgun (WGS) entry which is preliminary data.</text>
</comment>
<sequence length="157" mass="18184">MLNIAIITCSIFLDTRRNSATVNSVGKTILLQTKQQKKYQTVCLKIELISFCLAQFEGNDGPVWTTDLGGIPVRWFPARWTLKERKQREKFQATIRKIPDSMTVATLWKDHRSHSFLTAINGLKSFKIVQTAKGDYKFIGYFEKWVDMRTALDNQYD</sequence>
<evidence type="ECO:0000313" key="2">
    <source>
        <dbReference type="Proteomes" id="UP000022910"/>
    </source>
</evidence>
<evidence type="ECO:0000313" key="1">
    <source>
        <dbReference type="EMBL" id="EXX68750.1"/>
    </source>
</evidence>
<reference evidence="1 2" key="1">
    <citation type="submission" date="2014-02" db="EMBL/GenBank/DDBJ databases">
        <title>Single nucleus genome sequencing reveals high similarity among nuclei of an endomycorrhizal fungus.</title>
        <authorList>
            <person name="Lin K."/>
            <person name="Geurts R."/>
            <person name="Zhang Z."/>
            <person name="Limpens E."/>
            <person name="Saunders D.G."/>
            <person name="Mu D."/>
            <person name="Pang E."/>
            <person name="Cao H."/>
            <person name="Cha H."/>
            <person name="Lin T."/>
            <person name="Zhou Q."/>
            <person name="Shang Y."/>
            <person name="Li Y."/>
            <person name="Ivanov S."/>
            <person name="Sharma T."/>
            <person name="Velzen R.V."/>
            <person name="Ruijter N.D."/>
            <person name="Aanen D.K."/>
            <person name="Win J."/>
            <person name="Kamoun S."/>
            <person name="Bisseling T."/>
            <person name="Huang S."/>
        </authorList>
    </citation>
    <scope>NUCLEOTIDE SEQUENCE [LARGE SCALE GENOMIC DNA]</scope>
    <source>
        <strain evidence="2">DAOM197198w</strain>
    </source>
</reference>
<gene>
    <name evidence="1" type="ORF">RirG_102340</name>
</gene>
<organism evidence="1 2">
    <name type="scientific">Rhizophagus irregularis (strain DAOM 197198w)</name>
    <name type="common">Glomus intraradices</name>
    <dbReference type="NCBI Taxonomy" id="1432141"/>
    <lineage>
        <taxon>Eukaryota</taxon>
        <taxon>Fungi</taxon>
        <taxon>Fungi incertae sedis</taxon>
        <taxon>Mucoromycota</taxon>
        <taxon>Glomeromycotina</taxon>
        <taxon>Glomeromycetes</taxon>
        <taxon>Glomerales</taxon>
        <taxon>Glomeraceae</taxon>
        <taxon>Rhizophagus</taxon>
    </lineage>
</organism>
<proteinExistence type="predicted"/>